<gene>
    <name evidence="2" type="ORF">UW02_C0002G0025</name>
</gene>
<evidence type="ECO:0000313" key="3">
    <source>
        <dbReference type="Proteomes" id="UP000034751"/>
    </source>
</evidence>
<dbReference type="STRING" id="1618747.UW02_C0002G0025"/>
<sequence length="84" mass="9645">MKKNLSQSPVPPKKESNKIVTNLSFPNAIQAIINGKKVRRVEWSSLKEYGLLKDNFLMIHRNGKFHTWIVSEGDLLAIDWVIVN</sequence>
<name>A0A0G1FD79_9BACT</name>
<organism evidence="2 3">
    <name type="scientific">Candidatus Nomurabacteria bacterium GW2011_GWB1_43_7</name>
    <dbReference type="NCBI Taxonomy" id="1618747"/>
    <lineage>
        <taxon>Bacteria</taxon>
        <taxon>Candidatus Nomuraibacteriota</taxon>
    </lineage>
</organism>
<dbReference type="Pfam" id="PF11195">
    <property type="entry name" value="Tad2-like"/>
    <property type="match status" value="1"/>
</dbReference>
<feature type="domain" description="Thoeris anti-defense 2-like" evidence="1">
    <location>
        <begin position="24"/>
        <end position="83"/>
    </location>
</feature>
<evidence type="ECO:0000259" key="1">
    <source>
        <dbReference type="Pfam" id="PF11195"/>
    </source>
</evidence>
<accession>A0A0G1FD79</accession>
<reference evidence="2 3" key="1">
    <citation type="journal article" date="2015" name="Nature">
        <title>rRNA introns, odd ribosomes, and small enigmatic genomes across a large radiation of phyla.</title>
        <authorList>
            <person name="Brown C.T."/>
            <person name="Hug L.A."/>
            <person name="Thomas B.C."/>
            <person name="Sharon I."/>
            <person name="Castelle C.J."/>
            <person name="Singh A."/>
            <person name="Wilkins M.J."/>
            <person name="Williams K.H."/>
            <person name="Banfield J.F."/>
        </authorList>
    </citation>
    <scope>NUCLEOTIDE SEQUENCE [LARGE SCALE GENOMIC DNA]</scope>
</reference>
<evidence type="ECO:0000313" key="2">
    <source>
        <dbReference type="EMBL" id="KKT20033.1"/>
    </source>
</evidence>
<protein>
    <recommendedName>
        <fullName evidence="1">Thoeris anti-defense 2-like domain-containing protein</fullName>
    </recommendedName>
</protein>
<proteinExistence type="predicted"/>
<dbReference type="Proteomes" id="UP000034751">
    <property type="component" value="Unassembled WGS sequence"/>
</dbReference>
<comment type="caution">
    <text evidence="2">The sequence shown here is derived from an EMBL/GenBank/DDBJ whole genome shotgun (WGS) entry which is preliminary data.</text>
</comment>
<dbReference type="AlphaFoldDB" id="A0A0G1FD79"/>
<dbReference type="EMBL" id="LCGS01000002">
    <property type="protein sequence ID" value="KKT20033.1"/>
    <property type="molecule type" value="Genomic_DNA"/>
</dbReference>
<dbReference type="InterPro" id="IPR021361">
    <property type="entry name" value="Tad2-like_dom"/>
</dbReference>